<keyword evidence="7 8" id="KW-0413">Isomerase</keyword>
<dbReference type="Pfam" id="PF13368">
    <property type="entry name" value="Toprim_C_rpt"/>
    <property type="match status" value="4"/>
</dbReference>
<feature type="domain" description="Topo IA-type catalytic" evidence="11">
    <location>
        <begin position="137"/>
        <end position="592"/>
    </location>
</feature>
<name>A0ABS1MAK2_9NOCA</name>
<dbReference type="InterPro" id="IPR003601">
    <property type="entry name" value="Topo_IA_2"/>
</dbReference>
<evidence type="ECO:0000313" key="12">
    <source>
        <dbReference type="EMBL" id="MBL1077316.1"/>
    </source>
</evidence>
<comment type="catalytic activity">
    <reaction evidence="1 8">
        <text>ATP-independent breakage of single-stranded DNA, followed by passage and rejoining.</text>
        <dbReference type="EC" id="5.6.2.1"/>
    </reaction>
</comment>
<evidence type="ECO:0000256" key="6">
    <source>
        <dbReference type="ARBA" id="ARBA00023125"/>
    </source>
</evidence>
<dbReference type="Gene3D" id="3.40.50.140">
    <property type="match status" value="1"/>
</dbReference>
<sequence>MIVESPTKAKKIAPYLGRGYVVEASVGHIRDLPRGAADVPAKYKGQQWARLGVDVDNDFEPIYVVSPDKKAKVGELKSLLADADELYLATDPDREGEAIAWHLLETLKPKVPVRRMVFHEITESAIQAAAADTRELDKDLVDAQETRRILDRLYGYEVSPVLWKKVMPRLSAGRVQSVATRVIVQRERERMAFRSAEYWDIAAKLDAGDQGEGNPRVFGARLVTVNGSRVASGRDFGSDGQLKSASGVVVLDAGYAQRLAESLNGVDFTVSSVESKPYTRKPYAPFMTSTLQQEAARKLRFTSERTMRVAQRLYENGYITYMRTDSTTLSDSAIQAARAQATQLYGAEYVSPTPRQYTRKVKNAQEAHEAIRPSGDVFMTPGQLHSRVDNDEFRLYELIWQRTVASQMQDARGTTLTVRVTGNATSGEECVFSASGRTITFAGFLKAYVESVDEEAGGQSDDAESRLPALTEGQGVSAVELAPDGHTTNPPPRFTEASLIKTLEELGIGRPSTYSSIIKTILDRGYVYKRGSALVPSWVAFAVIGLLEAHFGRLVDFDFTAAMEDDLDAIAGGREQRGNWLSSFYFGGDHGADGSVAREGGLKRMVGDRLDGIDAREVNSIKLFSDDEGRDVVVRVGKFGPYLERMVVNPDDPQGDPVSQRANLPDELPPDELTPEVAEKLFATPQEGRSLGVDPATGHEIVAKEGRFGPYVTEILPEPAEEPEAKKSAKKVAAPKPRTGSLFKSMDLGTITLDDALKLLSLPRVVGVDPESNAEITAQNGRYGPYLKKGTDSRSLTGEDQIFTVTLEEALKIYAEPKRRGGQSASAPPLRELGVDPVSEKPMVIKDGRFGPYVTDGETNASLRKGDEVESITDERASELLADRRARGPVKKTAKKTAKKAPAKKAAASATKVVKKAAAKKAAAKTADGLTTKKAAAKKTAAKKTASAKS</sequence>
<dbReference type="InterPro" id="IPR025589">
    <property type="entry name" value="Toprim_C_rpt"/>
</dbReference>
<evidence type="ECO:0000256" key="8">
    <source>
        <dbReference type="HAMAP-Rule" id="MF_00952"/>
    </source>
</evidence>
<keyword evidence="6 8" id="KW-0238">DNA-binding</keyword>
<feature type="site" description="Interaction with DNA" evidence="8">
    <location>
        <position position="151"/>
    </location>
</feature>
<dbReference type="InterPro" id="IPR023406">
    <property type="entry name" value="Topo_IA_AS"/>
</dbReference>
<feature type="region of interest" description="Disordered" evidence="9">
    <location>
        <begin position="817"/>
        <end position="906"/>
    </location>
</feature>
<dbReference type="Gene3D" id="1.10.290.10">
    <property type="entry name" value="Topoisomerase I, domain 4"/>
    <property type="match status" value="1"/>
</dbReference>
<feature type="compositionally biased region" description="Basic and acidic residues" evidence="9">
    <location>
        <begin position="864"/>
        <end position="886"/>
    </location>
</feature>
<feature type="compositionally biased region" description="Low complexity" evidence="9">
    <location>
        <begin position="924"/>
        <end position="934"/>
    </location>
</feature>
<dbReference type="InterPro" id="IPR003602">
    <property type="entry name" value="Topo_IA_DNA-bd_dom"/>
</dbReference>
<dbReference type="InterPro" id="IPR013824">
    <property type="entry name" value="Topo_IA_cen_sub1"/>
</dbReference>
<feature type="region of interest" description="Interaction with DNA" evidence="8">
    <location>
        <begin position="171"/>
        <end position="176"/>
    </location>
</feature>
<dbReference type="CDD" id="cd03363">
    <property type="entry name" value="TOPRIM_TopoIA_TopoI"/>
    <property type="match status" value="1"/>
</dbReference>
<dbReference type="Pfam" id="PF01751">
    <property type="entry name" value="Toprim"/>
    <property type="match status" value="1"/>
</dbReference>
<evidence type="ECO:0000256" key="1">
    <source>
        <dbReference type="ARBA" id="ARBA00000213"/>
    </source>
</evidence>
<feature type="site" description="Interaction with DNA" evidence="8">
    <location>
        <position position="148"/>
    </location>
</feature>
<evidence type="ECO:0000259" key="10">
    <source>
        <dbReference type="PROSITE" id="PS50880"/>
    </source>
</evidence>
<dbReference type="SUPFAM" id="SSF56712">
    <property type="entry name" value="Prokaryotic type I DNA topoisomerase"/>
    <property type="match status" value="1"/>
</dbReference>
<evidence type="ECO:0000256" key="2">
    <source>
        <dbReference type="ARBA" id="ARBA00009446"/>
    </source>
</evidence>
<comment type="function">
    <text evidence="8">Releases the supercoiling and torsional tension of DNA, which is introduced during the DNA replication and transcription, by transiently cleaving and rejoining one strand of the DNA duplex. Introduces a single-strand break via transesterification at a target site in duplex DNA. The scissile phosphodiester is attacked by the catalytic tyrosine of the enzyme, resulting in the formation of a DNA-(5'-phosphotyrosyl)-enzyme intermediate and the expulsion of a 3'-OH DNA strand. The free DNA strand then undergoes passage around the unbroken strand, thus removing DNA supercoils. Finally, in the religation step, the DNA 3'-OH attacks the covalent intermediate to expel the active-site tyrosine and restore the DNA phosphodiester backbone.</text>
</comment>
<organism evidence="12 13">
    <name type="scientific">Nocardia acididurans</name>
    <dbReference type="NCBI Taxonomy" id="2802282"/>
    <lineage>
        <taxon>Bacteria</taxon>
        <taxon>Bacillati</taxon>
        <taxon>Actinomycetota</taxon>
        <taxon>Actinomycetes</taxon>
        <taxon>Mycobacteriales</taxon>
        <taxon>Nocardiaceae</taxon>
        <taxon>Nocardia</taxon>
    </lineage>
</organism>
<evidence type="ECO:0000259" key="11">
    <source>
        <dbReference type="PROSITE" id="PS52039"/>
    </source>
</evidence>
<evidence type="ECO:0000256" key="3">
    <source>
        <dbReference type="ARBA" id="ARBA00022723"/>
    </source>
</evidence>
<keyword evidence="5 8" id="KW-0799">Topoisomerase</keyword>
<comment type="subunit">
    <text evidence="8">Monomer.</text>
</comment>
<dbReference type="InterPro" id="IPR000380">
    <property type="entry name" value="Topo_IA"/>
</dbReference>
<reference evidence="12 13" key="1">
    <citation type="submission" date="2021-01" db="EMBL/GenBank/DDBJ databases">
        <title>WGS of actinomycetes isolated from Thailand.</title>
        <authorList>
            <person name="Thawai C."/>
        </authorList>
    </citation>
    <scope>NUCLEOTIDE SEQUENCE [LARGE SCALE GENOMIC DNA]</scope>
    <source>
        <strain evidence="12 13">LPG 2</strain>
    </source>
</reference>
<dbReference type="InterPro" id="IPR013825">
    <property type="entry name" value="Topo_IA_cen_sub2"/>
</dbReference>
<feature type="site" description="Interaction with DNA" evidence="8">
    <location>
        <position position="163"/>
    </location>
</feature>
<feature type="region of interest" description="Disordered" evidence="9">
    <location>
        <begin position="921"/>
        <end position="950"/>
    </location>
</feature>
<dbReference type="EC" id="5.6.2.1" evidence="8"/>
<dbReference type="InterPro" id="IPR013826">
    <property type="entry name" value="Topo_IA_cen_sub3"/>
</dbReference>
<dbReference type="SMART" id="SM00436">
    <property type="entry name" value="TOP1Bc"/>
    <property type="match status" value="1"/>
</dbReference>
<dbReference type="HAMAP" id="MF_00952">
    <property type="entry name" value="Topoisom_1_prok"/>
    <property type="match status" value="1"/>
</dbReference>
<keyword evidence="4" id="KW-0460">Magnesium</keyword>
<evidence type="ECO:0000256" key="9">
    <source>
        <dbReference type="SAM" id="MobiDB-lite"/>
    </source>
</evidence>
<keyword evidence="3" id="KW-0479">Metal-binding</keyword>
<dbReference type="InterPro" id="IPR028612">
    <property type="entry name" value="Topoisom_1_IA"/>
</dbReference>
<dbReference type="InterPro" id="IPR034149">
    <property type="entry name" value="TOPRIM_TopoI"/>
</dbReference>
<feature type="site" description="Interaction with DNA" evidence="8">
    <location>
        <position position="524"/>
    </location>
</feature>
<dbReference type="PROSITE" id="PS50880">
    <property type="entry name" value="TOPRIM"/>
    <property type="match status" value="1"/>
</dbReference>
<evidence type="ECO:0000256" key="4">
    <source>
        <dbReference type="ARBA" id="ARBA00022842"/>
    </source>
</evidence>
<evidence type="ECO:0000256" key="5">
    <source>
        <dbReference type="ARBA" id="ARBA00023029"/>
    </source>
</evidence>
<dbReference type="Gene3D" id="1.10.460.10">
    <property type="entry name" value="Topoisomerase I, domain 2"/>
    <property type="match status" value="1"/>
</dbReference>
<dbReference type="EMBL" id="JAERRJ010000009">
    <property type="protein sequence ID" value="MBL1077316.1"/>
    <property type="molecule type" value="Genomic_DNA"/>
</dbReference>
<feature type="compositionally biased region" description="Basic residues" evidence="9">
    <location>
        <begin position="887"/>
        <end position="903"/>
    </location>
</feature>
<comment type="caution">
    <text evidence="12">The sequence shown here is derived from an EMBL/GenBank/DDBJ whole genome shotgun (WGS) entry which is preliminary data.</text>
</comment>
<dbReference type="PROSITE" id="PS52039">
    <property type="entry name" value="TOPO_IA_2"/>
    <property type="match status" value="1"/>
</dbReference>
<dbReference type="PANTHER" id="PTHR42785:SF1">
    <property type="entry name" value="DNA TOPOISOMERASE"/>
    <property type="match status" value="1"/>
</dbReference>
<protein>
    <recommendedName>
        <fullName evidence="8">DNA topoisomerase 1</fullName>
        <ecNumber evidence="8">5.6.2.1</ecNumber>
    </recommendedName>
    <alternativeName>
        <fullName evidence="8">DNA topoisomerase I</fullName>
    </alternativeName>
</protein>
<dbReference type="Gene3D" id="2.70.20.10">
    <property type="entry name" value="Topoisomerase I, domain 3"/>
    <property type="match status" value="1"/>
</dbReference>
<evidence type="ECO:0000313" key="13">
    <source>
        <dbReference type="Proteomes" id="UP000602198"/>
    </source>
</evidence>
<feature type="site" description="Interaction with DNA" evidence="8">
    <location>
        <position position="28"/>
    </location>
</feature>
<accession>A0ABS1MAK2</accession>
<dbReference type="PROSITE" id="PS00396">
    <property type="entry name" value="TOPO_IA_1"/>
    <property type="match status" value="1"/>
</dbReference>
<dbReference type="InterPro" id="IPR006171">
    <property type="entry name" value="TOPRIM_dom"/>
</dbReference>
<dbReference type="PRINTS" id="PR00417">
    <property type="entry name" value="PRTPISMRASEI"/>
</dbReference>
<dbReference type="InterPro" id="IPR013497">
    <property type="entry name" value="Topo_IA_cen"/>
</dbReference>
<dbReference type="PANTHER" id="PTHR42785">
    <property type="entry name" value="DNA TOPOISOMERASE, TYPE IA, CORE"/>
    <property type="match status" value="1"/>
</dbReference>
<comment type="similarity">
    <text evidence="2 8">Belongs to the type IA topoisomerase family.</text>
</comment>
<dbReference type="NCBIfam" id="TIGR01051">
    <property type="entry name" value="topA_bact"/>
    <property type="match status" value="1"/>
</dbReference>
<dbReference type="Pfam" id="PF01131">
    <property type="entry name" value="Topoisom_bac"/>
    <property type="match status" value="1"/>
</dbReference>
<feature type="domain" description="Toprim" evidence="10">
    <location>
        <begin position="1"/>
        <end position="122"/>
    </location>
</feature>
<dbReference type="Proteomes" id="UP000602198">
    <property type="component" value="Unassembled WGS sequence"/>
</dbReference>
<proteinExistence type="inferred from homology"/>
<dbReference type="SMART" id="SM00437">
    <property type="entry name" value="TOP1Ac"/>
    <property type="match status" value="1"/>
</dbReference>
<feature type="site" description="Interaction with DNA" evidence="8">
    <location>
        <position position="156"/>
    </location>
</feature>
<keyword evidence="13" id="KW-1185">Reference proteome</keyword>
<feature type="region of interest" description="Disordered" evidence="9">
    <location>
        <begin position="649"/>
        <end position="670"/>
    </location>
</feature>
<dbReference type="SMART" id="SM00493">
    <property type="entry name" value="TOPRIM"/>
    <property type="match status" value="1"/>
</dbReference>
<dbReference type="CDD" id="cd00186">
    <property type="entry name" value="TOP1Ac"/>
    <property type="match status" value="1"/>
</dbReference>
<dbReference type="InterPro" id="IPR005733">
    <property type="entry name" value="TopoI_bac-type"/>
</dbReference>
<dbReference type="InterPro" id="IPR023405">
    <property type="entry name" value="Topo_IA_core_domain"/>
</dbReference>
<feature type="site" description="Interaction with DNA" evidence="8">
    <location>
        <position position="147"/>
    </location>
</feature>
<gene>
    <name evidence="8 12" type="primary">topA</name>
    <name evidence="12" type="ORF">JK358_23215</name>
</gene>
<evidence type="ECO:0000256" key="7">
    <source>
        <dbReference type="ARBA" id="ARBA00023235"/>
    </source>
</evidence>
<feature type="active site" description="O-(5'-phospho-DNA)-tyrosine intermediate" evidence="8">
    <location>
        <position position="321"/>
    </location>
</feature>
<feature type="site" description="Interaction with DNA" evidence="8">
    <location>
        <position position="323"/>
    </location>
</feature>